<name>A0A8H6A5U7_PETAA</name>
<organism evidence="1 2">
    <name type="scientific">Petromyces alliaceus</name>
    <name type="common">Aspergillus alliaceus</name>
    <dbReference type="NCBI Taxonomy" id="209559"/>
    <lineage>
        <taxon>Eukaryota</taxon>
        <taxon>Fungi</taxon>
        <taxon>Dikarya</taxon>
        <taxon>Ascomycota</taxon>
        <taxon>Pezizomycotina</taxon>
        <taxon>Eurotiomycetes</taxon>
        <taxon>Eurotiomycetidae</taxon>
        <taxon>Eurotiales</taxon>
        <taxon>Aspergillaceae</taxon>
        <taxon>Aspergillus</taxon>
        <taxon>Aspergillus subgen. Circumdati</taxon>
    </lineage>
</organism>
<evidence type="ECO:0000313" key="1">
    <source>
        <dbReference type="EMBL" id="KAF5862376.1"/>
    </source>
</evidence>
<sequence length="170" mass="18798">MNLPTQGMEVIGWTGHAHKIALIQEFGCNELLPATGTIKTVQHTSFRLVNEMIALHTLTTSLDLVNLFLIRDMHIFDAHRAAVDFFTSCEDLPQGSRLFICEILHLSLSHNEHKIKILPTKPIVTQLQLFPAELAFVRHPQRVVELSTRLLGATDALVDTVASPGGGMNA</sequence>
<dbReference type="AlphaFoldDB" id="A0A8H6A5U7"/>
<gene>
    <name evidence="1" type="ORF">ETB97_011733</name>
</gene>
<accession>A0A8H6A5U7</accession>
<comment type="caution">
    <text evidence="1">The sequence shown here is derived from an EMBL/GenBank/DDBJ whole genome shotgun (WGS) entry which is preliminary data.</text>
</comment>
<protein>
    <submittedName>
        <fullName evidence="1">Uncharacterized protein</fullName>
    </submittedName>
</protein>
<evidence type="ECO:0000313" key="2">
    <source>
        <dbReference type="Proteomes" id="UP000541154"/>
    </source>
</evidence>
<proteinExistence type="predicted"/>
<keyword evidence="2" id="KW-1185">Reference proteome</keyword>
<dbReference type="Proteomes" id="UP000541154">
    <property type="component" value="Unassembled WGS sequence"/>
</dbReference>
<dbReference type="EMBL" id="SPNV01000075">
    <property type="protein sequence ID" value="KAF5862376.1"/>
    <property type="molecule type" value="Genomic_DNA"/>
</dbReference>
<reference evidence="1 2" key="1">
    <citation type="submission" date="2019-04" db="EMBL/GenBank/DDBJ databases">
        <title>Aspergillus burnettii sp. nov., novel species from soil in southeast Queensland.</title>
        <authorList>
            <person name="Gilchrist C.L.M."/>
            <person name="Pitt J.I."/>
            <person name="Lange L."/>
            <person name="Lacey H.J."/>
            <person name="Vuong D."/>
            <person name="Midgley D.J."/>
            <person name="Greenfield P."/>
            <person name="Bradbury M."/>
            <person name="Lacey E."/>
            <person name="Busk P.K."/>
            <person name="Pilgaard B."/>
            <person name="Chooi Y.H."/>
            <person name="Piggott A.M."/>
        </authorList>
    </citation>
    <scope>NUCLEOTIDE SEQUENCE [LARGE SCALE GENOMIC DNA]</scope>
    <source>
        <strain evidence="1 2">FRR 5400</strain>
    </source>
</reference>